<feature type="region of interest" description="Disordered" evidence="1">
    <location>
        <begin position="1"/>
        <end position="27"/>
    </location>
</feature>
<gene>
    <name evidence="5" type="ORF">MWN34_04210</name>
</gene>
<dbReference type="EMBL" id="JALKCH010000002">
    <property type="protein sequence ID" value="MCK0196112.1"/>
    <property type="molecule type" value="Genomic_DNA"/>
</dbReference>
<evidence type="ECO:0000259" key="2">
    <source>
        <dbReference type="Pfam" id="PF25837"/>
    </source>
</evidence>
<dbReference type="InterPro" id="IPR058789">
    <property type="entry name" value="ApnL_C"/>
</dbReference>
<dbReference type="InterPro" id="IPR058787">
    <property type="entry name" value="ApnL_M"/>
</dbReference>
<feature type="domain" description="D-apionate lactonase C-terminal" evidence="4">
    <location>
        <begin position="577"/>
        <end position="647"/>
    </location>
</feature>
<evidence type="ECO:0000259" key="4">
    <source>
        <dbReference type="Pfam" id="PF25839"/>
    </source>
</evidence>
<feature type="domain" description="D-apionate lactonase TIM barrel" evidence="3">
    <location>
        <begin position="276"/>
        <end position="565"/>
    </location>
</feature>
<evidence type="ECO:0000256" key="1">
    <source>
        <dbReference type="SAM" id="MobiDB-lite"/>
    </source>
</evidence>
<feature type="domain" description="D-apionate lactonase N-terminal" evidence="2">
    <location>
        <begin position="17"/>
        <end position="246"/>
    </location>
</feature>
<reference evidence="5 6" key="1">
    <citation type="submission" date="2022-04" db="EMBL/GenBank/DDBJ databases">
        <authorList>
            <person name="Grouzdev D.S."/>
            <person name="Pantiukh K.S."/>
            <person name="Krutkina M.S."/>
        </authorList>
    </citation>
    <scope>NUCLEOTIDE SEQUENCE [LARGE SCALE GENOMIC DNA]</scope>
    <source>
        <strain evidence="5 6">6x-1</strain>
    </source>
</reference>
<dbReference type="Pfam" id="PF25838">
    <property type="entry name" value="Apionate_lact_M"/>
    <property type="match status" value="1"/>
</dbReference>
<dbReference type="Pfam" id="PF25839">
    <property type="entry name" value="Apionate_lact_C"/>
    <property type="match status" value="1"/>
</dbReference>
<comment type="caution">
    <text evidence="5">The sequence shown here is derived from an EMBL/GenBank/DDBJ whole genome shotgun (WGS) entry which is preliminary data.</text>
</comment>
<dbReference type="InterPro" id="IPR058788">
    <property type="entry name" value="ApnL_N"/>
</dbReference>
<proteinExistence type="predicted"/>
<protein>
    <submittedName>
        <fullName evidence="5">Uncharacterized protein</fullName>
    </submittedName>
</protein>
<evidence type="ECO:0000313" key="5">
    <source>
        <dbReference type="EMBL" id="MCK0196112.1"/>
    </source>
</evidence>
<organism evidence="5 6">
    <name type="scientific">Ancylobacter crimeensis</name>
    <dbReference type="NCBI Taxonomy" id="2579147"/>
    <lineage>
        <taxon>Bacteria</taxon>
        <taxon>Pseudomonadati</taxon>
        <taxon>Pseudomonadota</taxon>
        <taxon>Alphaproteobacteria</taxon>
        <taxon>Hyphomicrobiales</taxon>
        <taxon>Xanthobacteraceae</taxon>
        <taxon>Ancylobacter</taxon>
    </lineage>
</organism>
<evidence type="ECO:0000259" key="3">
    <source>
        <dbReference type="Pfam" id="PF25838"/>
    </source>
</evidence>
<dbReference type="Pfam" id="PF25837">
    <property type="entry name" value="Apionate_lact_N"/>
    <property type="match status" value="1"/>
</dbReference>
<evidence type="ECO:0000313" key="6">
    <source>
        <dbReference type="Proteomes" id="UP001203284"/>
    </source>
</evidence>
<keyword evidence="6" id="KW-1185">Reference proteome</keyword>
<name>A0ABT0D8J7_9HYPH</name>
<accession>A0ABT0D8J7</accession>
<dbReference type="RefSeq" id="WP_247026870.1">
    <property type="nucleotide sequence ID" value="NZ_JALKCH010000002.1"/>
</dbReference>
<dbReference type="Proteomes" id="UP001203284">
    <property type="component" value="Unassembled WGS sequence"/>
</dbReference>
<sequence>MTAPADTASESELRRRRLGTGEAEPATRRLRAGPLTAELIEGNLRNIRVAGVEVLRAISYVVRDKDWGTYAPLIEGLAIDETAEGFRLAYRARCTGTGGERLAYEAVIIGRADASLSFEVEAIPKTDFLTNRCGFTVLHPIVGIAGGPVVVEHVDGTVETSVLPDLIDPWQPFREMRAISHEVSPERLPGVVATCRMEGDSFEMEDQRNWSDASYKTYVRPLALPWPYVLPAGEHMRQAVTLTLRGTLPPFAEPMGEPEPVRLELGGAFGRRAPKIGLVVTPEESEATIAAGHRLAELAPQTLLFHFDPTTGHGRTALEGFARVAALLPQAERVLECVVPGVEAPADELAAIAAEVEASGLRLDAVAVSPDVDRRSTPPGSAWPDCPPLEEVYDAARAAFPGLRLGGGMFSYFTELNRKPVPAALLDFVSHCTCPIVHDADDRSVMQSLEALPFILRSTRAMIGEAKPYRIGPSTIGMRQNPYGSRTMANPERRRMTMTPEDPRQDGLFAAAYMVGYSTRLAAAGVESFIVGGLTGPLGLTTHPTAPTGLRPAFASAHILARLNGFEWHDCHSSDEARVLAIAASQDNRRRVLAVNITGEQQVVEVPLSGTALLLDEACFAEDAGVQREECAIGADRRIVLNPYAVIEIRE</sequence>